<keyword evidence="2 4" id="KW-0479">Metal-binding</keyword>
<dbReference type="PROSITE" id="PS01053">
    <property type="entry name" value="ARGINASE_1"/>
    <property type="match status" value="1"/>
</dbReference>
<evidence type="ECO:0000313" key="8">
    <source>
        <dbReference type="Proteomes" id="UP000226592"/>
    </source>
</evidence>
<evidence type="ECO:0008006" key="9">
    <source>
        <dbReference type="Google" id="ProtNLM"/>
    </source>
</evidence>
<dbReference type="GO" id="GO:0046872">
    <property type="term" value="F:metal ion binding"/>
    <property type="evidence" value="ECO:0007669"/>
    <property type="project" value="UniProtKB-KW"/>
</dbReference>
<dbReference type="InterPro" id="IPR006035">
    <property type="entry name" value="Ureohydrolase"/>
</dbReference>
<evidence type="ECO:0000313" key="7">
    <source>
        <dbReference type="EMBL" id="MAG22254.1"/>
    </source>
</evidence>
<feature type="binding site" evidence="4">
    <location>
        <position position="69"/>
    </location>
    <ligand>
        <name>Mn(2+)</name>
        <dbReference type="ChEBI" id="CHEBI:29035"/>
        <label>1</label>
    </ligand>
</feature>
<dbReference type="GO" id="GO:0008783">
    <property type="term" value="F:agmatinase activity"/>
    <property type="evidence" value="ECO:0007669"/>
    <property type="project" value="TreeGrafter"/>
</dbReference>
<keyword evidence="3 5" id="KW-0378">Hydrolase</keyword>
<dbReference type="EMBL" id="NZBU01000009">
    <property type="protein sequence ID" value="MAG22254.1"/>
    <property type="molecule type" value="Genomic_DNA"/>
</dbReference>
<dbReference type="PANTHER" id="PTHR11358">
    <property type="entry name" value="ARGINASE/AGMATINASE"/>
    <property type="match status" value="1"/>
</dbReference>
<dbReference type="PANTHER" id="PTHR11358:SF26">
    <property type="entry name" value="GUANIDINO ACID HYDROLASE, MITOCHONDRIAL"/>
    <property type="match status" value="1"/>
</dbReference>
<comment type="similarity">
    <text evidence="1">Belongs to the arginase family. Agmatinase subfamily.</text>
</comment>
<dbReference type="InterPro" id="IPR020855">
    <property type="entry name" value="Ureohydrolase_Mn_BS"/>
</dbReference>
<reference evidence="8" key="1">
    <citation type="submission" date="2017-09" db="EMBL/GenBank/DDBJ databases">
        <title>The Reconstruction of 2,631 Draft Metagenome-Assembled Genomes from the Global Oceans.</title>
        <authorList>
            <person name="Tully B.J."/>
            <person name="Graham E.D."/>
            <person name="Heidelberg J.F."/>
        </authorList>
    </citation>
    <scope>NUCLEOTIDE SEQUENCE [LARGE SCALE GENOMIC DNA]</scope>
</reference>
<feature type="binding site" evidence="4">
    <location>
        <position position="182"/>
    </location>
    <ligand>
        <name>Mn(2+)</name>
        <dbReference type="ChEBI" id="CHEBI:29035"/>
        <label>1</label>
    </ligand>
</feature>
<organism evidence="7 8">
    <name type="scientific">Candidatus Iainarchaeum sp</name>
    <dbReference type="NCBI Taxonomy" id="3101447"/>
    <lineage>
        <taxon>Archaea</taxon>
        <taxon>Candidatus Iainarchaeota</taxon>
        <taxon>Candidatus Iainarchaeia</taxon>
        <taxon>Candidatus Iainarchaeales</taxon>
        <taxon>Candidatus Iainarchaeaceae</taxon>
        <taxon>Candidatus Iainarchaeum</taxon>
    </lineage>
</organism>
<gene>
    <name evidence="7" type="ORF">CL943_03035</name>
</gene>
<evidence type="ECO:0000256" key="2">
    <source>
        <dbReference type="ARBA" id="ARBA00022723"/>
    </source>
</evidence>
<keyword evidence="4" id="KW-0464">Manganese</keyword>
<protein>
    <recommendedName>
        <fullName evidence="9">Arginase family protein</fullName>
    </recommendedName>
</protein>
<name>A0A2D6M1F6_9ARCH</name>
<dbReference type="SUPFAM" id="SSF52768">
    <property type="entry name" value="Arginase/deacetylase"/>
    <property type="match status" value="1"/>
</dbReference>
<dbReference type="GO" id="GO:0033389">
    <property type="term" value="P:putrescine biosynthetic process from arginine, via agmatine"/>
    <property type="evidence" value="ECO:0007669"/>
    <property type="project" value="TreeGrafter"/>
</dbReference>
<evidence type="ECO:0000256" key="5">
    <source>
        <dbReference type="RuleBase" id="RU003684"/>
    </source>
</evidence>
<accession>A0A2D6M1F6</accession>
<dbReference type="Proteomes" id="UP000226592">
    <property type="component" value="Unassembled WGS sequence"/>
</dbReference>
<dbReference type="PROSITE" id="PS51409">
    <property type="entry name" value="ARGINASE_2"/>
    <property type="match status" value="1"/>
</dbReference>
<proteinExistence type="inferred from homology"/>
<evidence type="ECO:0000256" key="6">
    <source>
        <dbReference type="SAM" id="MobiDB-lite"/>
    </source>
</evidence>
<evidence type="ECO:0000256" key="1">
    <source>
        <dbReference type="ARBA" id="ARBA00009227"/>
    </source>
</evidence>
<evidence type="ECO:0000256" key="4">
    <source>
        <dbReference type="PIRSR" id="PIRSR036979-1"/>
    </source>
</evidence>
<dbReference type="Pfam" id="PF00491">
    <property type="entry name" value="Arginase"/>
    <property type="match status" value="1"/>
</dbReference>
<dbReference type="AlphaFoldDB" id="A0A2D6M1F6"/>
<dbReference type="Gene3D" id="3.40.800.10">
    <property type="entry name" value="Ureohydrolase domain"/>
    <property type="match status" value="1"/>
</dbReference>
<dbReference type="PIRSF" id="PIRSF036979">
    <property type="entry name" value="Arginase"/>
    <property type="match status" value="1"/>
</dbReference>
<evidence type="ECO:0000256" key="3">
    <source>
        <dbReference type="ARBA" id="ARBA00022801"/>
    </source>
</evidence>
<feature type="binding site" evidence="4">
    <location>
        <position position="97"/>
    </location>
    <ligand>
        <name>Mn(2+)</name>
        <dbReference type="ChEBI" id="CHEBI:29035"/>
        <label>1</label>
    </ligand>
</feature>
<comment type="caution">
    <text evidence="7">The sequence shown here is derived from an EMBL/GenBank/DDBJ whole genome shotgun (WGS) entry which is preliminary data.</text>
</comment>
<feature type="binding site" evidence="4">
    <location>
        <position position="180"/>
    </location>
    <ligand>
        <name>Mn(2+)</name>
        <dbReference type="ChEBI" id="CHEBI:29035"/>
        <label>1</label>
    </ligand>
</feature>
<feature type="binding site" evidence="4">
    <location>
        <position position="95"/>
    </location>
    <ligand>
        <name>Mn(2+)</name>
        <dbReference type="ChEBI" id="CHEBI:29035"/>
        <label>1</label>
    </ligand>
</feature>
<feature type="region of interest" description="Disordered" evidence="6">
    <location>
        <begin position="1"/>
        <end position="20"/>
    </location>
</feature>
<sequence length="251" mass="27629">MRILSVPSEQGNLDQNKGCGKAPPLILEGREFDETPIVPSNIEDTDKAIYAKAKEVLAKEKALFVGGDHSISYALVKGFSETTDGKKALVVFDAHPDCVQFFAPLSHEDWIQGVVEEKLVKGENILQIGIRKVDPLETEYIKHNKIKVVSAVEVKSKPVQVMDKLLELIALNDEIYVSIDIDGFDPSIAPGTGYLVPNGLLEEEFMPLLDALLKSGKARGIDLVEVNPLKDVEGRTVELAKRIVEKVIEND</sequence>
<comment type="cofactor">
    <cofactor evidence="4">
        <name>Mn(2+)</name>
        <dbReference type="ChEBI" id="CHEBI:29035"/>
    </cofactor>
    <text evidence="4">Binds 2 manganese ions per subunit.</text>
</comment>
<dbReference type="InterPro" id="IPR023696">
    <property type="entry name" value="Ureohydrolase_dom_sf"/>
</dbReference>
<feature type="binding site" evidence="4">
    <location>
        <position position="93"/>
    </location>
    <ligand>
        <name>Mn(2+)</name>
        <dbReference type="ChEBI" id="CHEBI:29035"/>
        <label>1</label>
    </ligand>
</feature>